<evidence type="ECO:0000256" key="1">
    <source>
        <dbReference type="ARBA" id="ARBA00023172"/>
    </source>
</evidence>
<evidence type="ECO:0000313" key="2">
    <source>
        <dbReference type="EMBL" id="RBQ13934.1"/>
    </source>
</evidence>
<dbReference type="OrthoDB" id="5189518at2"/>
<reference evidence="2 3" key="1">
    <citation type="submission" date="2018-06" db="EMBL/GenBank/DDBJ databases">
        <title>Sphaerisporangium craniellae sp. nov., isolated from a marine sponge in the South China Sea.</title>
        <authorList>
            <person name="Li L."/>
        </authorList>
    </citation>
    <scope>NUCLEOTIDE SEQUENCE [LARGE SCALE GENOMIC DNA]</scope>
    <source>
        <strain evidence="2 3">LHW63015</strain>
    </source>
</reference>
<dbReference type="InterPro" id="IPR011010">
    <property type="entry name" value="DNA_brk_join_enz"/>
</dbReference>
<evidence type="ECO:0000313" key="3">
    <source>
        <dbReference type="Proteomes" id="UP000253303"/>
    </source>
</evidence>
<sequence length="325" mass="35053">MDVVALRNGCLSCRYGWGVTLDPATSAKITGYRPRHAPPEWDLLADRVRMLVAASAHRSPYGAERLLHATARLALWCHRTGLPDDPEVWLRHETIDAFVLTGCTDLAPRSAQTYRAWLRHMRATLAWLERGEQQPPPMKAPAGVSAPYSPGHLAALRAWAEQLTGQTRADALTFMALAGGCGLSPGELAAARGHHLRRLPSGAVVIAVPAADRLVVARAAWEQHLAEAAQTAGEAFLFRPHRTTPAAKNLLNAWTARHRPTGGLPALSARRLRACWIVDLLSARIDAGLVAAAAGLSPSALARYQHFVPALDEQAAIALLRGQAQ</sequence>
<dbReference type="AlphaFoldDB" id="A0A366LKW0"/>
<name>A0A366LKW0_9ACTN</name>
<organism evidence="2 3">
    <name type="scientific">Spongiactinospora rosea</name>
    <dbReference type="NCBI Taxonomy" id="2248750"/>
    <lineage>
        <taxon>Bacteria</taxon>
        <taxon>Bacillati</taxon>
        <taxon>Actinomycetota</taxon>
        <taxon>Actinomycetes</taxon>
        <taxon>Streptosporangiales</taxon>
        <taxon>Streptosporangiaceae</taxon>
        <taxon>Spongiactinospora</taxon>
    </lineage>
</organism>
<keyword evidence="3" id="KW-1185">Reference proteome</keyword>
<keyword evidence="1" id="KW-0233">DNA recombination</keyword>
<dbReference type="InterPro" id="IPR013762">
    <property type="entry name" value="Integrase-like_cat_sf"/>
</dbReference>
<dbReference type="Gene3D" id="1.10.443.10">
    <property type="entry name" value="Intergrase catalytic core"/>
    <property type="match status" value="1"/>
</dbReference>
<protein>
    <recommendedName>
        <fullName evidence="4">Tyr recombinase domain-containing protein</fullName>
    </recommendedName>
</protein>
<dbReference type="SUPFAM" id="SSF56349">
    <property type="entry name" value="DNA breaking-rejoining enzymes"/>
    <property type="match status" value="1"/>
</dbReference>
<dbReference type="GO" id="GO:0003677">
    <property type="term" value="F:DNA binding"/>
    <property type="evidence" value="ECO:0007669"/>
    <property type="project" value="InterPro"/>
</dbReference>
<evidence type="ECO:0008006" key="4">
    <source>
        <dbReference type="Google" id="ProtNLM"/>
    </source>
</evidence>
<comment type="caution">
    <text evidence="2">The sequence shown here is derived from an EMBL/GenBank/DDBJ whole genome shotgun (WGS) entry which is preliminary data.</text>
</comment>
<gene>
    <name evidence="2" type="ORF">DP939_43380</name>
</gene>
<dbReference type="Proteomes" id="UP000253303">
    <property type="component" value="Unassembled WGS sequence"/>
</dbReference>
<dbReference type="EMBL" id="QMEY01000042">
    <property type="protein sequence ID" value="RBQ13934.1"/>
    <property type="molecule type" value="Genomic_DNA"/>
</dbReference>
<dbReference type="GO" id="GO:0015074">
    <property type="term" value="P:DNA integration"/>
    <property type="evidence" value="ECO:0007669"/>
    <property type="project" value="InterPro"/>
</dbReference>
<proteinExistence type="predicted"/>
<dbReference type="GO" id="GO:0006310">
    <property type="term" value="P:DNA recombination"/>
    <property type="evidence" value="ECO:0007669"/>
    <property type="project" value="UniProtKB-KW"/>
</dbReference>
<accession>A0A366LKW0</accession>